<evidence type="ECO:0000313" key="3">
    <source>
        <dbReference type="EMBL" id="WOL03741.1"/>
    </source>
</evidence>
<organism evidence="3 4">
    <name type="scientific">Canna indica</name>
    <name type="common">Indian-shot</name>
    <dbReference type="NCBI Taxonomy" id="4628"/>
    <lineage>
        <taxon>Eukaryota</taxon>
        <taxon>Viridiplantae</taxon>
        <taxon>Streptophyta</taxon>
        <taxon>Embryophyta</taxon>
        <taxon>Tracheophyta</taxon>
        <taxon>Spermatophyta</taxon>
        <taxon>Magnoliopsida</taxon>
        <taxon>Liliopsida</taxon>
        <taxon>Zingiberales</taxon>
        <taxon>Cannaceae</taxon>
        <taxon>Canna</taxon>
    </lineage>
</organism>
<evidence type="ECO:0000256" key="1">
    <source>
        <dbReference type="SAM" id="MobiDB-lite"/>
    </source>
</evidence>
<dbReference type="InterPro" id="IPR033473">
    <property type="entry name" value="Atos-like_C"/>
</dbReference>
<keyword evidence="4" id="KW-1185">Reference proteome</keyword>
<reference evidence="3 4" key="1">
    <citation type="submission" date="2023-10" db="EMBL/GenBank/DDBJ databases">
        <title>Chromosome-scale genome assembly provides insights into flower coloration mechanisms of Canna indica.</title>
        <authorList>
            <person name="Li C."/>
        </authorList>
    </citation>
    <scope>NUCLEOTIDE SEQUENCE [LARGE SCALE GENOMIC DNA]</scope>
    <source>
        <tissue evidence="3">Flower</tissue>
    </source>
</reference>
<sequence length="771" mass="84921">MGLPQVSVEAPDESKAALTTFASTPQFGGTSSCDSDVLLGGSIASSNPGEFSCSSFSDFQRKNMLVVTDAIHREPTKITDGLFKYRCVTNGAVDIQGLNINFDDANSLSSTKLEQNSQSPAVRIVGFKPINPASSVNGSNNVLQNQTHSSKALDKSVVSTNSSGLQLRKRMLSPQNRTLSKHFHGDLIDISSGNNQIDSHCLTRKYRLLSSPDSKKANFESVNTVPVWSNSSCLNLTSSLGTSRWTADVFIDGPVSDNKEPFSHYIQLSSWEADPNKNTSKVIRPSTGEASIYPEKLLSTPPPLSPLGPIWSDRMKNAGLHRDIKKEIESNFSISKSLKIPNVVSAMEMTDSSEENLSRLDTSIHTSILHDGLDSFIPQRRSDTDQSWSPGSAHASQCMNHVKSFSTLPARRSLVGSFEESLLSGRFSSSKVGQNFDGFLAVLNVTGGNFSPPSRKLPFVVTSIDDDNSLLYYASIDLGGDSPSNKGRGPKLKRSLSSNEDSQMAKSRLRIPMKGRIQLVLSNPEMTPLHTFFCNYDLSDMPAGTKTFMRQKVTLASHVSPTNSIIEGNKVPEIKVHHNTTPTSDGINYMEYCGLLHNNDAQPNEMANKTKGKWEANSRCSFSDDSFRLVKQFDTIENVESSSEFRSNVFKKNDQLNSCKMDTFSRASAKSVHSSPKVNHTPVRAGALRYALHLRFLCPPSRKSLKSMQRCKSDPSSVPGRSISNVDGGRRFYLYNDLRVVFPQRHSDSDEGELRVEHHFPADPKYFDISN</sequence>
<feature type="region of interest" description="Disordered" evidence="1">
    <location>
        <begin position="482"/>
        <end position="505"/>
    </location>
</feature>
<dbReference type="Pfam" id="PF13889">
    <property type="entry name" value="Chromosome_seg"/>
    <property type="match status" value="1"/>
</dbReference>
<gene>
    <name evidence="3" type="ORF">Cni_G12461</name>
</gene>
<dbReference type="SMART" id="SM01177">
    <property type="entry name" value="DUF4210"/>
    <property type="match status" value="1"/>
</dbReference>
<feature type="domain" description="Atos-like conserved" evidence="2">
    <location>
        <begin position="414"/>
        <end position="473"/>
    </location>
</feature>
<accession>A0AAQ3Q917</accession>
<protein>
    <recommendedName>
        <fullName evidence="2">Atos-like conserved domain-containing protein</fullName>
    </recommendedName>
</protein>
<evidence type="ECO:0000313" key="4">
    <source>
        <dbReference type="Proteomes" id="UP001327560"/>
    </source>
</evidence>
<dbReference type="PANTHER" id="PTHR13199">
    <property type="entry name" value="GH03947P"/>
    <property type="match status" value="1"/>
</dbReference>
<dbReference type="Proteomes" id="UP001327560">
    <property type="component" value="Chromosome 4"/>
</dbReference>
<name>A0AAQ3Q917_9LILI</name>
<dbReference type="AlphaFoldDB" id="A0AAQ3Q917"/>
<dbReference type="PANTHER" id="PTHR13199:SF11">
    <property type="entry name" value="PROTEIN ATOSSA"/>
    <property type="match status" value="1"/>
</dbReference>
<dbReference type="EMBL" id="CP136893">
    <property type="protein sequence ID" value="WOL03741.1"/>
    <property type="molecule type" value="Genomic_DNA"/>
</dbReference>
<evidence type="ECO:0000259" key="2">
    <source>
        <dbReference type="SMART" id="SM01177"/>
    </source>
</evidence>
<feature type="compositionally biased region" description="Polar residues" evidence="1">
    <location>
        <begin position="495"/>
        <end position="505"/>
    </location>
</feature>
<dbReference type="Pfam" id="PF13915">
    <property type="entry name" value="DUF4210"/>
    <property type="match status" value="1"/>
</dbReference>
<dbReference type="InterPro" id="IPR051506">
    <property type="entry name" value="ATOS_Transcription_Regulators"/>
</dbReference>
<dbReference type="InterPro" id="IPR025261">
    <property type="entry name" value="Atos-like_cons_dom"/>
</dbReference>
<proteinExistence type="predicted"/>